<dbReference type="EnsemblProtists" id="EOD19613">
    <property type="protein sequence ID" value="EOD19613"/>
    <property type="gene ID" value="EMIHUDRAFT_209250"/>
</dbReference>
<protein>
    <recommendedName>
        <fullName evidence="3">AB hydrolase-1 domain-containing protein</fullName>
    </recommendedName>
</protein>
<reference evidence="1" key="2">
    <citation type="submission" date="2024-10" db="UniProtKB">
        <authorList>
            <consortium name="EnsemblProtists"/>
        </authorList>
    </citation>
    <scope>IDENTIFICATION</scope>
</reference>
<evidence type="ECO:0008006" key="3">
    <source>
        <dbReference type="Google" id="ProtNLM"/>
    </source>
</evidence>
<dbReference type="HOGENOM" id="CLU_2890487_0_0_1"/>
<dbReference type="KEGG" id="ehx:EMIHUDRAFT_209250"/>
<accession>A0A0D3J7X8</accession>
<name>A0A0D3J7X8_EMIH1</name>
<dbReference type="AlphaFoldDB" id="A0A0D3J7X8"/>
<dbReference type="GeneID" id="17265114"/>
<sequence>MTWPICYIYGEEKNTMFHTRAQLAKLRAKEGCVVVGVPRAGHWCYKHEPEACYAAVKVFVLGE</sequence>
<keyword evidence="2" id="KW-1185">Reference proteome</keyword>
<dbReference type="RefSeq" id="XP_005772042.1">
    <property type="nucleotide sequence ID" value="XM_005771985.1"/>
</dbReference>
<dbReference type="Proteomes" id="UP000013827">
    <property type="component" value="Unassembled WGS sequence"/>
</dbReference>
<evidence type="ECO:0000313" key="1">
    <source>
        <dbReference type="EnsemblProtists" id="EOD19613"/>
    </source>
</evidence>
<organism evidence="1 2">
    <name type="scientific">Emiliania huxleyi (strain CCMP1516)</name>
    <dbReference type="NCBI Taxonomy" id="280463"/>
    <lineage>
        <taxon>Eukaryota</taxon>
        <taxon>Haptista</taxon>
        <taxon>Haptophyta</taxon>
        <taxon>Prymnesiophyceae</taxon>
        <taxon>Isochrysidales</taxon>
        <taxon>Noelaerhabdaceae</taxon>
        <taxon>Emiliania</taxon>
    </lineage>
</organism>
<reference evidence="2" key="1">
    <citation type="journal article" date="2013" name="Nature">
        <title>Pan genome of the phytoplankton Emiliania underpins its global distribution.</title>
        <authorList>
            <person name="Read B.A."/>
            <person name="Kegel J."/>
            <person name="Klute M.J."/>
            <person name="Kuo A."/>
            <person name="Lefebvre S.C."/>
            <person name="Maumus F."/>
            <person name="Mayer C."/>
            <person name="Miller J."/>
            <person name="Monier A."/>
            <person name="Salamov A."/>
            <person name="Young J."/>
            <person name="Aguilar M."/>
            <person name="Claverie J.M."/>
            <person name="Frickenhaus S."/>
            <person name="Gonzalez K."/>
            <person name="Herman E.K."/>
            <person name="Lin Y.C."/>
            <person name="Napier J."/>
            <person name="Ogata H."/>
            <person name="Sarno A.F."/>
            <person name="Shmutz J."/>
            <person name="Schroeder D."/>
            <person name="de Vargas C."/>
            <person name="Verret F."/>
            <person name="von Dassow P."/>
            <person name="Valentin K."/>
            <person name="Van de Peer Y."/>
            <person name="Wheeler G."/>
            <person name="Dacks J.B."/>
            <person name="Delwiche C.F."/>
            <person name="Dyhrman S.T."/>
            <person name="Glockner G."/>
            <person name="John U."/>
            <person name="Richards T."/>
            <person name="Worden A.Z."/>
            <person name="Zhang X."/>
            <person name="Grigoriev I.V."/>
            <person name="Allen A.E."/>
            <person name="Bidle K."/>
            <person name="Borodovsky M."/>
            <person name="Bowler C."/>
            <person name="Brownlee C."/>
            <person name="Cock J.M."/>
            <person name="Elias M."/>
            <person name="Gladyshev V.N."/>
            <person name="Groth M."/>
            <person name="Guda C."/>
            <person name="Hadaegh A."/>
            <person name="Iglesias-Rodriguez M.D."/>
            <person name="Jenkins J."/>
            <person name="Jones B.M."/>
            <person name="Lawson T."/>
            <person name="Leese F."/>
            <person name="Lindquist E."/>
            <person name="Lobanov A."/>
            <person name="Lomsadze A."/>
            <person name="Malik S.B."/>
            <person name="Marsh M.E."/>
            <person name="Mackinder L."/>
            <person name="Mock T."/>
            <person name="Mueller-Roeber B."/>
            <person name="Pagarete A."/>
            <person name="Parker M."/>
            <person name="Probert I."/>
            <person name="Quesneville H."/>
            <person name="Raines C."/>
            <person name="Rensing S.A."/>
            <person name="Riano-Pachon D.M."/>
            <person name="Richier S."/>
            <person name="Rokitta S."/>
            <person name="Shiraiwa Y."/>
            <person name="Soanes D.M."/>
            <person name="van der Giezen M."/>
            <person name="Wahlund T.M."/>
            <person name="Williams B."/>
            <person name="Wilson W."/>
            <person name="Wolfe G."/>
            <person name="Wurch L.L."/>
        </authorList>
    </citation>
    <scope>NUCLEOTIDE SEQUENCE</scope>
</reference>
<evidence type="ECO:0000313" key="2">
    <source>
        <dbReference type="Proteomes" id="UP000013827"/>
    </source>
</evidence>
<proteinExistence type="predicted"/>
<dbReference type="PaxDb" id="2903-EOD19613"/>